<protein>
    <submittedName>
        <fullName evidence="1">Uncharacterized protein</fullName>
    </submittedName>
</protein>
<gene>
    <name evidence="1" type="ORF">AU210_014815</name>
</gene>
<dbReference type="AlphaFoldDB" id="A0A2H3GFP0"/>
<proteinExistence type="predicted"/>
<comment type="caution">
    <text evidence="1">The sequence shown here is derived from an EMBL/GenBank/DDBJ whole genome shotgun (WGS) entry which is preliminary data.</text>
</comment>
<evidence type="ECO:0000313" key="2">
    <source>
        <dbReference type="Proteomes" id="UP000219602"/>
    </source>
</evidence>
<dbReference type="Proteomes" id="UP000219602">
    <property type="component" value="Chromosome 13"/>
</dbReference>
<accession>A0A2H3GFP0</accession>
<reference evidence="1 2" key="2">
    <citation type="journal article" date="2017" name="Sci. Rep.">
        <title>A mobile pathogenicity chromosome in Fusarium oxysporum for infection of multiple cucurbit species.</title>
        <authorList>
            <person name="van Dam P."/>
            <person name="Fokkens L."/>
            <person name="Ayukawa Y."/>
            <person name="van der Gragt M."/>
            <person name="Ter Horst A."/>
            <person name="Brankovics B."/>
            <person name="Houterman P.M."/>
            <person name="Arie T."/>
            <person name="Rep M."/>
        </authorList>
    </citation>
    <scope>NUCLEOTIDE SEQUENCE [LARGE SCALE GENOMIC DNA]</scope>
    <source>
        <strain evidence="1 2">Forc016</strain>
    </source>
</reference>
<sequence length="118" mass="13586">MILNENQKSIDTYIRKLDMARGVEDGVKKKLDKIATEDYRLKFSEILSILYAGLNFRSCGSLKAAQALLNNGTHYKDKKSHIHLRLELAVDKYVYNPIQTIVRAYEATSRDYRSRTDG</sequence>
<organism evidence="1 2">
    <name type="scientific">Fusarium oxysporum f. sp. radicis-cucumerinum</name>
    <dbReference type="NCBI Taxonomy" id="327505"/>
    <lineage>
        <taxon>Eukaryota</taxon>
        <taxon>Fungi</taxon>
        <taxon>Dikarya</taxon>
        <taxon>Ascomycota</taxon>
        <taxon>Pezizomycotina</taxon>
        <taxon>Sordariomycetes</taxon>
        <taxon>Hypocreomycetidae</taxon>
        <taxon>Hypocreales</taxon>
        <taxon>Nectriaceae</taxon>
        <taxon>Fusarium</taxon>
        <taxon>Fusarium oxysporum species complex</taxon>
    </lineage>
</organism>
<evidence type="ECO:0000313" key="1">
    <source>
        <dbReference type="EMBL" id="PCD23292.1"/>
    </source>
</evidence>
<name>A0A2H3GFP0_FUSOX</name>
<reference evidence="1 2" key="1">
    <citation type="journal article" date="2016" name="Environ. Microbiol.">
        <title>Effector profiles distinguish formae speciales of Fusarium oxysporum.</title>
        <authorList>
            <person name="van Dam P."/>
            <person name="Fokkens L."/>
            <person name="Schmidt S.M."/>
            <person name="Linmans J.H."/>
            <person name="Kistler H.C."/>
            <person name="Ma L.J."/>
            <person name="Rep M."/>
        </authorList>
    </citation>
    <scope>NUCLEOTIDE SEQUENCE [LARGE SCALE GENOMIC DNA]</scope>
    <source>
        <strain evidence="1 2">Forc016</strain>
    </source>
</reference>
<dbReference type="EMBL" id="MABQ02000011">
    <property type="protein sequence ID" value="PCD23292.1"/>
    <property type="molecule type" value="Genomic_DNA"/>
</dbReference>